<dbReference type="SMR" id="Q9TZD1"/>
<evidence type="ECO:0000313" key="2">
    <source>
        <dbReference type="EMBL" id="CCD68420.2"/>
    </source>
</evidence>
<dbReference type="HOGENOM" id="CLU_3070705_0_0_1"/>
<evidence type="ECO:0000256" key="1">
    <source>
        <dbReference type="SAM" id="Phobius"/>
    </source>
</evidence>
<keyword evidence="1" id="KW-1133">Transmembrane helix</keyword>
<organism evidence="2 3">
    <name type="scientific">Caenorhabditis elegans</name>
    <dbReference type="NCBI Taxonomy" id="6239"/>
    <lineage>
        <taxon>Eukaryota</taxon>
        <taxon>Metazoa</taxon>
        <taxon>Ecdysozoa</taxon>
        <taxon>Nematoda</taxon>
        <taxon>Chromadorea</taxon>
        <taxon>Rhabditida</taxon>
        <taxon>Rhabditina</taxon>
        <taxon>Rhabditomorpha</taxon>
        <taxon>Rhabditoidea</taxon>
        <taxon>Rhabditidae</taxon>
        <taxon>Peloderinae</taxon>
        <taxon>Caenorhabditis</taxon>
    </lineage>
</organism>
<protein>
    <submittedName>
        <fullName evidence="2">DUF4492 domain-containing protein</fullName>
    </submittedName>
</protein>
<proteinExistence type="predicted"/>
<dbReference type="AGR" id="WB:WBGene00020119"/>
<keyword evidence="1" id="KW-0472">Membrane</keyword>
<gene>
    <name evidence="2" type="ORF">CELE_R160.2</name>
    <name evidence="2 4" type="ORF">R160.2</name>
</gene>
<name>Q9TZD1_CAEEL</name>
<keyword evidence="1" id="KW-0812">Transmembrane</keyword>
<dbReference type="Proteomes" id="UP000001940">
    <property type="component" value="Chromosome X"/>
</dbReference>
<evidence type="ECO:0000313" key="4">
    <source>
        <dbReference type="WormBase" id="R160.2"/>
    </source>
</evidence>
<evidence type="ECO:0000313" key="3">
    <source>
        <dbReference type="Proteomes" id="UP000001940"/>
    </source>
</evidence>
<keyword evidence="3" id="KW-1185">Reference proteome</keyword>
<dbReference type="EMBL" id="BX284606">
    <property type="protein sequence ID" value="CCD68420.2"/>
    <property type="molecule type" value="Genomic_DNA"/>
</dbReference>
<dbReference type="InParanoid" id="Q9TZD1"/>
<dbReference type="WormBase" id="R160.2">
    <property type="protein sequence ID" value="CE53581"/>
    <property type="gene ID" value="WBGene00020119"/>
</dbReference>
<reference evidence="2 3" key="1">
    <citation type="journal article" date="1998" name="Science">
        <title>Genome sequence of the nematode C. elegans: a platform for investigating biology.</title>
        <authorList>
            <consortium name="The C. elegans sequencing consortium"/>
            <person name="Sulson J.E."/>
            <person name="Waterston R."/>
        </authorList>
    </citation>
    <scope>NUCLEOTIDE SEQUENCE [LARGE SCALE GENOMIC DNA]</scope>
    <source>
        <strain evidence="2 3">Bristol N2</strain>
    </source>
</reference>
<feature type="transmembrane region" description="Helical" evidence="1">
    <location>
        <begin position="22"/>
        <end position="42"/>
    </location>
</feature>
<dbReference type="UCSC" id="R160.2">
    <property type="organism name" value="c. elegans"/>
</dbReference>
<dbReference type="AlphaFoldDB" id="Q9TZD1"/>
<accession>Q9TZD1</accession>
<dbReference type="FunCoup" id="Q9TZD1">
    <property type="interactions" value="252"/>
</dbReference>
<sequence length="81" mass="10074">MNQPESVYMCSAFREDDLFRRFFAIFSWLLKVFTFIIFFATIRLHDQQRNDPIEHENAVQEVDDVRRYRRVAYRPRQRNQE</sequence>
<dbReference type="PIR" id="T33567">
    <property type="entry name" value="T33567"/>
</dbReference>